<organism evidence="1 2">
    <name type="scientific">Brevibacillus fluminis</name>
    <dbReference type="NCBI Taxonomy" id="511487"/>
    <lineage>
        <taxon>Bacteria</taxon>
        <taxon>Bacillati</taxon>
        <taxon>Bacillota</taxon>
        <taxon>Bacilli</taxon>
        <taxon>Bacillales</taxon>
        <taxon>Paenibacillaceae</taxon>
        <taxon>Brevibacillus</taxon>
    </lineage>
</organism>
<proteinExistence type="predicted"/>
<dbReference type="EMBL" id="RHHQ01000007">
    <property type="protein sequence ID" value="RNB90321.1"/>
    <property type="molecule type" value="Genomic_DNA"/>
</dbReference>
<dbReference type="Proteomes" id="UP000271031">
    <property type="component" value="Unassembled WGS sequence"/>
</dbReference>
<dbReference type="InterPro" id="IPR024998">
    <property type="entry name" value="DUF3906"/>
</dbReference>
<protein>
    <submittedName>
        <fullName evidence="1">DUF3906 family protein</fullName>
    </submittedName>
</protein>
<gene>
    <name evidence="1" type="ORF">EDM56_07340</name>
</gene>
<name>A0A3M8DS93_9BACL</name>
<dbReference type="RefSeq" id="WP_122917249.1">
    <property type="nucleotide sequence ID" value="NZ_RHHQ01000007.1"/>
</dbReference>
<evidence type="ECO:0000313" key="2">
    <source>
        <dbReference type="Proteomes" id="UP000271031"/>
    </source>
</evidence>
<keyword evidence="2" id="KW-1185">Reference proteome</keyword>
<comment type="caution">
    <text evidence="1">The sequence shown here is derived from an EMBL/GenBank/DDBJ whole genome shotgun (WGS) entry which is preliminary data.</text>
</comment>
<reference evidence="1 2" key="1">
    <citation type="submission" date="2018-10" db="EMBL/GenBank/DDBJ databases">
        <title>Phylogenomics of Brevibacillus.</title>
        <authorList>
            <person name="Dunlap C."/>
        </authorList>
    </citation>
    <scope>NUCLEOTIDE SEQUENCE [LARGE SCALE GENOMIC DNA]</scope>
    <source>
        <strain evidence="1 2">JCM 15716</strain>
    </source>
</reference>
<sequence>MFLYKVEIVTVENESFAAIVLAESDEKAFSYAESQFRRQLLTPPAIKEISVVEKKYVEKGKGYILETR</sequence>
<dbReference type="Pfam" id="PF13046">
    <property type="entry name" value="DUF3906"/>
    <property type="match status" value="1"/>
</dbReference>
<dbReference type="OrthoDB" id="2476366at2"/>
<evidence type="ECO:0000313" key="1">
    <source>
        <dbReference type="EMBL" id="RNB90321.1"/>
    </source>
</evidence>
<dbReference type="AlphaFoldDB" id="A0A3M8DS93"/>
<accession>A0A3M8DS93</accession>